<dbReference type="Proteomes" id="UP000811844">
    <property type="component" value="Unassembled WGS sequence"/>
</dbReference>
<sequence>MKLTRYTDFGIRILMYVAMQPEREVLFRISEVTEVFELSSNHVAKIIHHLGKLGYIQTIRGKSGGFKLAVEASEINLGTLVGQLENSLAPIDCNEPRCRFTSACAFKGILGKALAAYMAVLAQYTLADIVANKEELISTLSDLSIPVLEVA</sequence>
<keyword evidence="1" id="KW-0238">DNA-binding</keyword>
<dbReference type="InterPro" id="IPR036388">
    <property type="entry name" value="WH-like_DNA-bd_sf"/>
</dbReference>
<protein>
    <submittedName>
        <fullName evidence="2">Rrf2 family transcriptional regulator</fullName>
    </submittedName>
</protein>
<dbReference type="PANTHER" id="PTHR33221:SF4">
    <property type="entry name" value="HTH-TYPE TRANSCRIPTIONAL REPRESSOR NSRR"/>
    <property type="match status" value="1"/>
</dbReference>
<dbReference type="Gene3D" id="1.10.10.10">
    <property type="entry name" value="Winged helix-like DNA-binding domain superfamily/Winged helix DNA-binding domain"/>
    <property type="match status" value="1"/>
</dbReference>
<keyword evidence="3" id="KW-1185">Reference proteome</keyword>
<dbReference type="PROSITE" id="PS51197">
    <property type="entry name" value="HTH_RRF2_2"/>
    <property type="match status" value="1"/>
</dbReference>
<dbReference type="Pfam" id="PF02082">
    <property type="entry name" value="Rrf2"/>
    <property type="match status" value="1"/>
</dbReference>
<dbReference type="EMBL" id="JAAIKR010000011">
    <property type="protein sequence ID" value="MBR9728575.1"/>
    <property type="molecule type" value="Genomic_DNA"/>
</dbReference>
<dbReference type="InterPro" id="IPR036390">
    <property type="entry name" value="WH_DNA-bd_sf"/>
</dbReference>
<reference evidence="2 3" key="1">
    <citation type="submission" date="2020-02" db="EMBL/GenBank/DDBJ databases">
        <title>Shewanella WXL01 sp. nov., a marine bacterium isolated from green algae in Luhuitou Fringing Reef (Northern South China Sea).</title>
        <authorList>
            <person name="Wang X."/>
        </authorList>
    </citation>
    <scope>NUCLEOTIDE SEQUENCE [LARGE SCALE GENOMIC DNA]</scope>
    <source>
        <strain evidence="2 3">MCCC 1A01895</strain>
    </source>
</reference>
<name>A0ABS5I5C8_9GAMM</name>
<accession>A0ABS5I5C8</accession>
<dbReference type="RefSeq" id="WP_153666033.1">
    <property type="nucleotide sequence ID" value="NZ_JAAIKR010000011.1"/>
</dbReference>
<dbReference type="InterPro" id="IPR000944">
    <property type="entry name" value="Tscrpt_reg_Rrf2"/>
</dbReference>
<dbReference type="SUPFAM" id="SSF46785">
    <property type="entry name" value="Winged helix' DNA-binding domain"/>
    <property type="match status" value="1"/>
</dbReference>
<dbReference type="InterPro" id="IPR030489">
    <property type="entry name" value="TR_Rrf2-type_CS"/>
</dbReference>
<evidence type="ECO:0000313" key="3">
    <source>
        <dbReference type="Proteomes" id="UP000811844"/>
    </source>
</evidence>
<dbReference type="PANTHER" id="PTHR33221">
    <property type="entry name" value="WINGED HELIX-TURN-HELIX TRANSCRIPTIONAL REGULATOR, RRF2 FAMILY"/>
    <property type="match status" value="1"/>
</dbReference>
<dbReference type="NCBIfam" id="TIGR00738">
    <property type="entry name" value="rrf2_super"/>
    <property type="match status" value="1"/>
</dbReference>
<dbReference type="PROSITE" id="PS01332">
    <property type="entry name" value="HTH_RRF2_1"/>
    <property type="match status" value="1"/>
</dbReference>
<evidence type="ECO:0000256" key="1">
    <source>
        <dbReference type="ARBA" id="ARBA00023125"/>
    </source>
</evidence>
<proteinExistence type="predicted"/>
<evidence type="ECO:0000313" key="2">
    <source>
        <dbReference type="EMBL" id="MBR9728575.1"/>
    </source>
</evidence>
<gene>
    <name evidence="2" type="ORF">G3R48_11370</name>
</gene>
<comment type="caution">
    <text evidence="2">The sequence shown here is derived from an EMBL/GenBank/DDBJ whole genome shotgun (WGS) entry which is preliminary data.</text>
</comment>
<organism evidence="2 3">
    <name type="scientific">Shewanella intestini</name>
    <dbReference type="NCBI Taxonomy" id="2017544"/>
    <lineage>
        <taxon>Bacteria</taxon>
        <taxon>Pseudomonadati</taxon>
        <taxon>Pseudomonadota</taxon>
        <taxon>Gammaproteobacteria</taxon>
        <taxon>Alteromonadales</taxon>
        <taxon>Shewanellaceae</taxon>
        <taxon>Shewanella</taxon>
    </lineage>
</organism>